<name>A0A8H3QGH6_9GLOM</name>
<proteinExistence type="predicted"/>
<dbReference type="OrthoDB" id="122087at2759"/>
<reference evidence="2" key="1">
    <citation type="submission" date="2019-10" db="EMBL/GenBank/DDBJ databases">
        <title>Conservation and host-specific expression of non-tandemly repeated heterogenous ribosome RNA gene in arbuscular mycorrhizal fungi.</title>
        <authorList>
            <person name="Maeda T."/>
            <person name="Kobayashi Y."/>
            <person name="Nakagawa T."/>
            <person name="Ezawa T."/>
            <person name="Yamaguchi K."/>
            <person name="Bino T."/>
            <person name="Nishimoto Y."/>
            <person name="Shigenobu S."/>
            <person name="Kawaguchi M."/>
        </authorList>
    </citation>
    <scope>NUCLEOTIDE SEQUENCE</scope>
    <source>
        <strain evidence="2">HR1</strain>
    </source>
</reference>
<evidence type="ECO:0000313" key="2">
    <source>
        <dbReference type="EMBL" id="GES80000.1"/>
    </source>
</evidence>
<gene>
    <name evidence="2" type="ORF">RCL2_000730100</name>
</gene>
<dbReference type="AlphaFoldDB" id="A0A8H3QGH6"/>
<evidence type="ECO:0000313" key="3">
    <source>
        <dbReference type="Proteomes" id="UP000615446"/>
    </source>
</evidence>
<evidence type="ECO:0000259" key="1">
    <source>
        <dbReference type="Pfam" id="PF03184"/>
    </source>
</evidence>
<sequence length="210" mass="24934">MEILKESEMIHSYENSVECFKTSNYETPVWFDMAGNFTIDQTDERTIYIRETGNEKNRFIVILTYGIKFPPIYIFKGKKLSHNEQNLTPSGVIVWFQPNGWMDSNLMMDYVNYINKSRTNSESKSPMMIVYDFFKGYLEESVKKNFMRMYLWVTNNDAREISADKVIIQSFKTCKISNSLNELIKYKFEMESNKENEKELEIDMHDSQAR</sequence>
<dbReference type="InterPro" id="IPR004875">
    <property type="entry name" value="DDE_SF_endonuclease_dom"/>
</dbReference>
<dbReference type="Proteomes" id="UP000615446">
    <property type="component" value="Unassembled WGS sequence"/>
</dbReference>
<comment type="caution">
    <text evidence="2">The sequence shown here is derived from an EMBL/GenBank/DDBJ whole genome shotgun (WGS) entry which is preliminary data.</text>
</comment>
<protein>
    <submittedName>
        <fullName evidence="2">Pogo transposable element with KRAB domain</fullName>
    </submittedName>
</protein>
<accession>A0A8H3QGH6</accession>
<dbReference type="Pfam" id="PF03184">
    <property type="entry name" value="DDE_1"/>
    <property type="match status" value="1"/>
</dbReference>
<dbReference type="GO" id="GO:0003676">
    <property type="term" value="F:nucleic acid binding"/>
    <property type="evidence" value="ECO:0007669"/>
    <property type="project" value="InterPro"/>
</dbReference>
<feature type="domain" description="DDE-1" evidence="1">
    <location>
        <begin position="63"/>
        <end position="187"/>
    </location>
</feature>
<organism evidence="2 3">
    <name type="scientific">Rhizophagus clarus</name>
    <dbReference type="NCBI Taxonomy" id="94130"/>
    <lineage>
        <taxon>Eukaryota</taxon>
        <taxon>Fungi</taxon>
        <taxon>Fungi incertae sedis</taxon>
        <taxon>Mucoromycota</taxon>
        <taxon>Glomeromycotina</taxon>
        <taxon>Glomeromycetes</taxon>
        <taxon>Glomerales</taxon>
        <taxon>Glomeraceae</taxon>
        <taxon>Rhizophagus</taxon>
    </lineage>
</organism>
<dbReference type="EMBL" id="BLAL01000047">
    <property type="protein sequence ID" value="GES80000.1"/>
    <property type="molecule type" value="Genomic_DNA"/>
</dbReference>